<comment type="caution">
    <text evidence="2">The sequence shown here is derived from an EMBL/GenBank/DDBJ whole genome shotgun (WGS) entry which is preliminary data.</text>
</comment>
<gene>
    <name evidence="2" type="ORF">PMH09_10555</name>
</gene>
<name>A0ABT7BWU7_9CYAN</name>
<proteinExistence type="predicted"/>
<dbReference type="PANTHER" id="PTHR46401:SF8">
    <property type="entry name" value="BLL6006 PROTEIN"/>
    <property type="match status" value="1"/>
</dbReference>
<reference evidence="2 3" key="1">
    <citation type="submission" date="2023-01" db="EMBL/GenBank/DDBJ databases">
        <title>Novel diversity within Roseofilum (Cyanobacteria; Desertifilaceae) from marine benthic mats with descriptions of four novel species.</title>
        <authorList>
            <person name="Wang Y."/>
            <person name="Berthold D.E."/>
            <person name="Hu J."/>
            <person name="Lefler F.W."/>
            <person name="Laughinghouse H.D. IV."/>
        </authorList>
    </citation>
    <scope>NUCLEOTIDE SEQUENCE [LARGE SCALE GENOMIC DNA]</scope>
    <source>
        <strain evidence="2 3">BLCC-M143</strain>
    </source>
</reference>
<feature type="domain" description="Glycosyl transferase family 1" evidence="1">
    <location>
        <begin position="214"/>
        <end position="359"/>
    </location>
</feature>
<sequence length="390" mass="44660">MQIDYITTYDVFNRSSWPKEHVGLYSAGYHLAEQLQQTEIALNFCSPLDKYKTPITRLKWMFYRKIFKQNYYSWAEPIIGKYYAKQVEEKISKSKAQIAFCPENAIPIARVKCSKPLILWTDASIVSLIGFYSYLDNLCRETKENLYQLEKEAFNRCDRLIFTSNWAANESIKLYHLPPEKVSVINWGANPKINRTRSDIERFIQQRSFDCCQLLFLGVDWQRKGGEFAVEVAENINKLGVKATLNVVGCKPSLSASKQDFVNVIGYIDKSTASGQEKLHYLFSTSHFLILPSQAETYGLVFIEANSYGLPCIASNVGGIPAIIRDGKNGKTFPLETDSLVCSHYIAELFSDRDKYQSLALSSFEEYQFRLNWKVAARELQALFEDVLSS</sequence>
<evidence type="ECO:0000313" key="2">
    <source>
        <dbReference type="EMBL" id="MDJ1183640.1"/>
    </source>
</evidence>
<dbReference type="SUPFAM" id="SSF53756">
    <property type="entry name" value="UDP-Glycosyltransferase/glycogen phosphorylase"/>
    <property type="match status" value="1"/>
</dbReference>
<dbReference type="Proteomes" id="UP001232992">
    <property type="component" value="Unassembled WGS sequence"/>
</dbReference>
<accession>A0ABT7BWU7</accession>
<dbReference type="CDD" id="cd03801">
    <property type="entry name" value="GT4_PimA-like"/>
    <property type="match status" value="1"/>
</dbReference>
<evidence type="ECO:0000259" key="1">
    <source>
        <dbReference type="Pfam" id="PF00534"/>
    </source>
</evidence>
<protein>
    <submittedName>
        <fullName evidence="2">Glycosyltransferase family 4 protein</fullName>
    </submittedName>
</protein>
<evidence type="ECO:0000313" key="3">
    <source>
        <dbReference type="Proteomes" id="UP001232992"/>
    </source>
</evidence>
<dbReference type="Pfam" id="PF00534">
    <property type="entry name" value="Glycos_transf_1"/>
    <property type="match status" value="1"/>
</dbReference>
<organism evidence="2 3">
    <name type="scientific">Roseofilum casamattae BLCC-M143</name>
    <dbReference type="NCBI Taxonomy" id="3022442"/>
    <lineage>
        <taxon>Bacteria</taxon>
        <taxon>Bacillati</taxon>
        <taxon>Cyanobacteriota</taxon>
        <taxon>Cyanophyceae</taxon>
        <taxon>Desertifilales</taxon>
        <taxon>Desertifilaceae</taxon>
        <taxon>Roseofilum</taxon>
        <taxon>Roseofilum casamattae</taxon>
    </lineage>
</organism>
<dbReference type="InterPro" id="IPR001296">
    <property type="entry name" value="Glyco_trans_1"/>
</dbReference>
<keyword evidence="3" id="KW-1185">Reference proteome</keyword>
<dbReference type="PANTHER" id="PTHR46401">
    <property type="entry name" value="GLYCOSYLTRANSFERASE WBBK-RELATED"/>
    <property type="match status" value="1"/>
</dbReference>
<dbReference type="Gene3D" id="3.40.50.2000">
    <property type="entry name" value="Glycogen Phosphorylase B"/>
    <property type="match status" value="2"/>
</dbReference>
<dbReference type="EMBL" id="JAQOSQ010000009">
    <property type="protein sequence ID" value="MDJ1183640.1"/>
    <property type="molecule type" value="Genomic_DNA"/>
</dbReference>
<dbReference type="RefSeq" id="WP_283758293.1">
    <property type="nucleotide sequence ID" value="NZ_JAQOSQ010000009.1"/>
</dbReference>